<comment type="caution">
    <text evidence="1">The sequence shown here is derived from an EMBL/GenBank/DDBJ whole genome shotgun (WGS) entry which is preliminary data.</text>
</comment>
<name>D3BLQ8_HETP5</name>
<accession>D3BLQ8</accession>
<sequence>MLKAIVTSDATTTYLTNVTVNSDATFSGSVALYNGTPKRMIGYTTIKGVLSNPFNLIIIYNPAPSLHFPGSTDYYNLVSCSKSLKYEESDDTLTSTGFEKQPATKNIEVPEDFVFVTQ</sequence>
<evidence type="ECO:0000313" key="2">
    <source>
        <dbReference type="Proteomes" id="UP000001396"/>
    </source>
</evidence>
<proteinExistence type="predicted"/>
<protein>
    <submittedName>
        <fullName evidence="1">Uncharacterized protein</fullName>
    </submittedName>
</protein>
<reference evidence="1 2" key="1">
    <citation type="journal article" date="2011" name="Genome Res.">
        <title>Phylogeny-wide analysis of social amoeba genomes highlights ancient origins for complex intercellular communication.</title>
        <authorList>
            <person name="Heidel A.J."/>
            <person name="Lawal H.M."/>
            <person name="Felder M."/>
            <person name="Schilde C."/>
            <person name="Helps N.R."/>
            <person name="Tunggal B."/>
            <person name="Rivero F."/>
            <person name="John U."/>
            <person name="Schleicher M."/>
            <person name="Eichinger L."/>
            <person name="Platzer M."/>
            <person name="Noegel A.A."/>
            <person name="Schaap P."/>
            <person name="Gloeckner G."/>
        </authorList>
    </citation>
    <scope>NUCLEOTIDE SEQUENCE [LARGE SCALE GENOMIC DNA]</scope>
    <source>
        <strain evidence="2">ATCC 26659 / Pp 5 / PN500</strain>
    </source>
</reference>
<dbReference type="GeneID" id="31367578"/>
<evidence type="ECO:0000313" key="1">
    <source>
        <dbReference type="EMBL" id="EFA77509.1"/>
    </source>
</evidence>
<dbReference type="Proteomes" id="UP000001396">
    <property type="component" value="Unassembled WGS sequence"/>
</dbReference>
<dbReference type="AlphaFoldDB" id="D3BLQ8"/>
<dbReference type="EMBL" id="ADBJ01000042">
    <property type="protein sequence ID" value="EFA77509.1"/>
    <property type="molecule type" value="Genomic_DNA"/>
</dbReference>
<keyword evidence="2" id="KW-1185">Reference proteome</keyword>
<gene>
    <name evidence="1" type="ORF">PPL_12111</name>
</gene>
<dbReference type="InParanoid" id="D3BLQ8"/>
<dbReference type="RefSeq" id="XP_020429637.1">
    <property type="nucleotide sequence ID" value="XM_020582856.1"/>
</dbReference>
<organism evidence="1 2">
    <name type="scientific">Heterostelium pallidum (strain ATCC 26659 / Pp 5 / PN500)</name>
    <name type="common">Cellular slime mold</name>
    <name type="synonym">Polysphondylium pallidum</name>
    <dbReference type="NCBI Taxonomy" id="670386"/>
    <lineage>
        <taxon>Eukaryota</taxon>
        <taxon>Amoebozoa</taxon>
        <taxon>Evosea</taxon>
        <taxon>Eumycetozoa</taxon>
        <taxon>Dictyostelia</taxon>
        <taxon>Acytosteliales</taxon>
        <taxon>Acytosteliaceae</taxon>
        <taxon>Heterostelium</taxon>
    </lineage>
</organism>